<dbReference type="GO" id="GO:0005524">
    <property type="term" value="F:ATP binding"/>
    <property type="evidence" value="ECO:0007669"/>
    <property type="project" value="UniProtKB-KW"/>
</dbReference>
<dbReference type="EMBL" id="VZPE01000010">
    <property type="protein sequence ID" value="KAB0567764.1"/>
    <property type="molecule type" value="Genomic_DNA"/>
</dbReference>
<dbReference type="Pfam" id="PF00512">
    <property type="entry name" value="HisKA"/>
    <property type="match status" value="1"/>
</dbReference>
<evidence type="ECO:0000256" key="5">
    <source>
        <dbReference type="ARBA" id="ARBA00022741"/>
    </source>
</evidence>
<comment type="caution">
    <text evidence="11">The sequence shown here is derived from an EMBL/GenBank/DDBJ whole genome shotgun (WGS) entry which is preliminary data.</text>
</comment>
<dbReference type="SMART" id="SM00388">
    <property type="entry name" value="HisKA"/>
    <property type="match status" value="1"/>
</dbReference>
<evidence type="ECO:0000256" key="7">
    <source>
        <dbReference type="ARBA" id="ARBA00022840"/>
    </source>
</evidence>
<dbReference type="InterPro" id="IPR005467">
    <property type="entry name" value="His_kinase_dom"/>
</dbReference>
<dbReference type="PANTHER" id="PTHR42878">
    <property type="entry name" value="TWO-COMPONENT HISTIDINE KINASE"/>
    <property type="match status" value="1"/>
</dbReference>
<dbReference type="Gene3D" id="3.30.565.10">
    <property type="entry name" value="Histidine kinase-like ATPase, C-terminal domain"/>
    <property type="match status" value="1"/>
</dbReference>
<dbReference type="InterPro" id="IPR003594">
    <property type="entry name" value="HATPase_dom"/>
</dbReference>
<dbReference type="SMART" id="SM00387">
    <property type="entry name" value="HATPase_c"/>
    <property type="match status" value="1"/>
</dbReference>
<dbReference type="PROSITE" id="PS50109">
    <property type="entry name" value="HIS_KIN"/>
    <property type="match status" value="1"/>
</dbReference>
<keyword evidence="4" id="KW-0808">Transferase</keyword>
<keyword evidence="9" id="KW-0472">Membrane</keyword>
<dbReference type="GO" id="GO:0030295">
    <property type="term" value="F:protein kinase activator activity"/>
    <property type="evidence" value="ECO:0007669"/>
    <property type="project" value="TreeGrafter"/>
</dbReference>
<dbReference type="CDD" id="cd00082">
    <property type="entry name" value="HisKA"/>
    <property type="match status" value="1"/>
</dbReference>
<dbReference type="InterPro" id="IPR036097">
    <property type="entry name" value="HisK_dim/P_sf"/>
</dbReference>
<feature type="transmembrane region" description="Helical" evidence="9">
    <location>
        <begin position="190"/>
        <end position="210"/>
    </location>
</feature>
<dbReference type="Pfam" id="PF02518">
    <property type="entry name" value="HATPase_c"/>
    <property type="match status" value="1"/>
</dbReference>
<dbReference type="AlphaFoldDB" id="A0A643EVD7"/>
<feature type="transmembrane region" description="Helical" evidence="9">
    <location>
        <begin position="117"/>
        <end position="136"/>
    </location>
</feature>
<sequence>MLDLKTIMVVTMAVASLQAVAWIFVWRVWRHLYELKFLAAGFIAIAVGVLMMLLRGQNPTGWEIVLHNTIIKLGLVLLAEGLARFLGQPRYTWIYIVLLLLHTFVWSAVVITDPENIAIRIHSSTIFTVIVMTIMCRALTRDRTQPQLLRWITIAILIEYMMASIVQSAIELRLPAGFESSPVLADRNAWYLLQGTLFLIALFACLLFMVNSRLSADLREKNVSLQLEVEERRRLEVRLNASLEAERSLRDEQTDFMRVVSHEFRTPLAVIRNAAEMIGLVGNKSPDATRERLIGINEALNRLFSLINRFMTEDRESGFQPELIQIGSLIGDVQLHFEMTGRGKRLHFTMEDETFAFRADPDMLATIIINLIDNALKYSPSSQSVDIHARVDRRSITIEIRDRGMGIPAAELGAIGRRFFRASNAKTVVGTGLGLYTAQRLLAYHDGKLQIGPNGQQGTIAIMQLPLPENSATQIRSIKELAD</sequence>
<keyword evidence="7" id="KW-0067">ATP-binding</keyword>
<dbReference type="Gene3D" id="1.10.287.130">
    <property type="match status" value="1"/>
</dbReference>
<dbReference type="PRINTS" id="PR00344">
    <property type="entry name" value="BCTRLSENSOR"/>
</dbReference>
<evidence type="ECO:0000256" key="8">
    <source>
        <dbReference type="ARBA" id="ARBA00023012"/>
    </source>
</evidence>
<evidence type="ECO:0000259" key="10">
    <source>
        <dbReference type="PROSITE" id="PS50109"/>
    </source>
</evidence>
<keyword evidence="6 11" id="KW-0418">Kinase</keyword>
<dbReference type="InterPro" id="IPR050351">
    <property type="entry name" value="BphY/WalK/GraS-like"/>
</dbReference>
<evidence type="ECO:0000256" key="4">
    <source>
        <dbReference type="ARBA" id="ARBA00022679"/>
    </source>
</evidence>
<evidence type="ECO:0000256" key="3">
    <source>
        <dbReference type="ARBA" id="ARBA00022553"/>
    </source>
</evidence>
<evidence type="ECO:0000256" key="6">
    <source>
        <dbReference type="ARBA" id="ARBA00022777"/>
    </source>
</evidence>
<feature type="transmembrane region" description="Helical" evidence="9">
    <location>
        <begin position="37"/>
        <end position="54"/>
    </location>
</feature>
<reference evidence="11" key="1">
    <citation type="submission" date="2019-09" db="EMBL/GenBank/DDBJ databases">
        <title>Draft genome sequences of 48 bacterial type strains from the CCUG.</title>
        <authorList>
            <person name="Tunovic T."/>
            <person name="Pineiro-Iglesias B."/>
            <person name="Unosson C."/>
            <person name="Inganas E."/>
            <person name="Ohlen M."/>
            <person name="Cardew S."/>
            <person name="Jensie-Markopoulos S."/>
            <person name="Salva-Serra F."/>
            <person name="Jaen-Luchoro D."/>
            <person name="Karlsson R."/>
            <person name="Svensson-Stadler L."/>
            <person name="Chun J."/>
            <person name="Moore E."/>
        </authorList>
    </citation>
    <scope>NUCLEOTIDE SEQUENCE</scope>
    <source>
        <strain evidence="11">CCUG 50899</strain>
    </source>
</reference>
<dbReference type="InterPro" id="IPR036890">
    <property type="entry name" value="HATPase_C_sf"/>
</dbReference>
<feature type="transmembrane region" description="Helical" evidence="9">
    <location>
        <begin position="148"/>
        <end position="170"/>
    </location>
</feature>
<feature type="transmembrane region" description="Helical" evidence="9">
    <location>
        <begin position="60"/>
        <end position="79"/>
    </location>
</feature>
<evidence type="ECO:0000256" key="2">
    <source>
        <dbReference type="ARBA" id="ARBA00012438"/>
    </source>
</evidence>
<dbReference type="GO" id="GO:0007234">
    <property type="term" value="P:osmosensory signaling via phosphorelay pathway"/>
    <property type="evidence" value="ECO:0007669"/>
    <property type="project" value="TreeGrafter"/>
</dbReference>
<dbReference type="SUPFAM" id="SSF47384">
    <property type="entry name" value="Homodimeric domain of signal transducing histidine kinase"/>
    <property type="match status" value="1"/>
</dbReference>
<organism evidence="11">
    <name type="scientific">Brucella pituitosa</name>
    <dbReference type="NCBI Taxonomy" id="571256"/>
    <lineage>
        <taxon>Bacteria</taxon>
        <taxon>Pseudomonadati</taxon>
        <taxon>Pseudomonadota</taxon>
        <taxon>Alphaproteobacteria</taxon>
        <taxon>Hyphomicrobiales</taxon>
        <taxon>Brucellaceae</taxon>
        <taxon>Brucella/Ochrobactrum group</taxon>
        <taxon>Brucella</taxon>
    </lineage>
</organism>
<evidence type="ECO:0000256" key="9">
    <source>
        <dbReference type="SAM" id="Phobius"/>
    </source>
</evidence>
<dbReference type="EC" id="2.7.13.3" evidence="2"/>
<dbReference type="PANTHER" id="PTHR42878:SF7">
    <property type="entry name" value="SENSOR HISTIDINE KINASE GLRK"/>
    <property type="match status" value="1"/>
</dbReference>
<feature type="transmembrane region" description="Helical" evidence="9">
    <location>
        <begin position="6"/>
        <end position="25"/>
    </location>
</feature>
<evidence type="ECO:0000256" key="1">
    <source>
        <dbReference type="ARBA" id="ARBA00000085"/>
    </source>
</evidence>
<dbReference type="InterPro" id="IPR004358">
    <property type="entry name" value="Sig_transdc_His_kin-like_C"/>
</dbReference>
<name>A0A643EVD7_9HYPH</name>
<keyword evidence="9" id="KW-1133">Transmembrane helix</keyword>
<keyword evidence="3" id="KW-0597">Phosphoprotein</keyword>
<feature type="domain" description="Histidine kinase" evidence="10">
    <location>
        <begin position="259"/>
        <end position="469"/>
    </location>
</feature>
<keyword evidence="8" id="KW-0902">Two-component regulatory system</keyword>
<protein>
    <recommendedName>
        <fullName evidence="2">histidine kinase</fullName>
        <ecNumber evidence="2">2.7.13.3</ecNumber>
    </recommendedName>
</protein>
<keyword evidence="5" id="KW-0547">Nucleotide-binding</keyword>
<dbReference type="CDD" id="cd00075">
    <property type="entry name" value="HATPase"/>
    <property type="match status" value="1"/>
</dbReference>
<proteinExistence type="predicted"/>
<gene>
    <name evidence="11" type="ORF">F7Q93_20450</name>
</gene>
<feature type="transmembrane region" description="Helical" evidence="9">
    <location>
        <begin position="91"/>
        <end position="111"/>
    </location>
</feature>
<evidence type="ECO:0000313" key="11">
    <source>
        <dbReference type="EMBL" id="KAB0567764.1"/>
    </source>
</evidence>
<dbReference type="SUPFAM" id="SSF55874">
    <property type="entry name" value="ATPase domain of HSP90 chaperone/DNA topoisomerase II/histidine kinase"/>
    <property type="match status" value="1"/>
</dbReference>
<keyword evidence="9" id="KW-0812">Transmembrane</keyword>
<accession>A0A643EVD7</accession>
<dbReference type="GO" id="GO:0000155">
    <property type="term" value="F:phosphorelay sensor kinase activity"/>
    <property type="evidence" value="ECO:0007669"/>
    <property type="project" value="InterPro"/>
</dbReference>
<comment type="catalytic activity">
    <reaction evidence="1">
        <text>ATP + protein L-histidine = ADP + protein N-phospho-L-histidine.</text>
        <dbReference type="EC" id="2.7.13.3"/>
    </reaction>
</comment>
<dbReference type="GO" id="GO:0000156">
    <property type="term" value="F:phosphorelay response regulator activity"/>
    <property type="evidence" value="ECO:0007669"/>
    <property type="project" value="TreeGrafter"/>
</dbReference>
<dbReference type="InterPro" id="IPR003661">
    <property type="entry name" value="HisK_dim/P_dom"/>
</dbReference>